<feature type="compositionally biased region" description="Basic and acidic residues" evidence="1">
    <location>
        <begin position="360"/>
        <end position="369"/>
    </location>
</feature>
<feature type="compositionally biased region" description="Polar residues" evidence="1">
    <location>
        <begin position="1"/>
        <end position="15"/>
    </location>
</feature>
<evidence type="ECO:0000313" key="3">
    <source>
        <dbReference type="Proteomes" id="UP000775872"/>
    </source>
</evidence>
<feature type="compositionally biased region" description="Polar residues" evidence="1">
    <location>
        <begin position="308"/>
        <end position="326"/>
    </location>
</feature>
<protein>
    <submittedName>
        <fullName evidence="2">Uncharacterized protein</fullName>
    </submittedName>
</protein>
<dbReference type="OrthoDB" id="3437384at2759"/>
<gene>
    <name evidence="2" type="ORF">CSOL1703_00004257</name>
</gene>
<comment type="caution">
    <text evidence="2">The sequence shown here is derived from an EMBL/GenBank/DDBJ whole genome shotgun (WGS) entry which is preliminary data.</text>
</comment>
<accession>A0A9N9YWL0</accession>
<reference evidence="2" key="1">
    <citation type="submission" date="2021-10" db="EMBL/GenBank/DDBJ databases">
        <authorList>
            <person name="Piombo E."/>
        </authorList>
    </citation>
    <scope>NUCLEOTIDE SEQUENCE</scope>
</reference>
<feature type="region of interest" description="Disordered" evidence="1">
    <location>
        <begin position="1"/>
        <end position="26"/>
    </location>
</feature>
<organism evidence="2 3">
    <name type="scientific">Clonostachys solani</name>
    <dbReference type="NCBI Taxonomy" id="160281"/>
    <lineage>
        <taxon>Eukaryota</taxon>
        <taxon>Fungi</taxon>
        <taxon>Dikarya</taxon>
        <taxon>Ascomycota</taxon>
        <taxon>Pezizomycotina</taxon>
        <taxon>Sordariomycetes</taxon>
        <taxon>Hypocreomycetidae</taxon>
        <taxon>Hypocreales</taxon>
        <taxon>Bionectriaceae</taxon>
        <taxon>Clonostachys</taxon>
    </lineage>
</organism>
<keyword evidence="3" id="KW-1185">Reference proteome</keyword>
<sequence>MSTISEISLRNTEGASNVDIDEQGQANYKDIPVLEKSSSQDLAESYAAALAFNSQLDNGSSNYNSVRPSFQPSPVRSYLNLHRLDPQDLNSVTWIPFRCHEIESDSMGSINLGRSSSYATAEVDFNSDAAERHSLVSRELSQDSEELSSTRISETGSVLIRETGLASVKKQLGDTLPRGEPLEKLDSRFKEHLSDIDAACTVHISGTRPKRSEEEITRKRAIEDGVKQTERLNTHGIPELEEAVAALWKEARTSPPHQAATSIDGPNPCQAKTSLGRKRESKKRYTMRLNSPGPHVSKPGQPELGTIGRTSLPSSSQYDALQNSAHDTPPDTRGAAAIISGNLGLPPKSWSRYPSHTRHERNELEEIGLRDFAPALPDRLGPS</sequence>
<proteinExistence type="predicted"/>
<dbReference type="AlphaFoldDB" id="A0A9N9YWL0"/>
<name>A0A9N9YWL0_9HYPO</name>
<feature type="compositionally biased region" description="Basic residues" evidence="1">
    <location>
        <begin position="275"/>
        <end position="286"/>
    </location>
</feature>
<evidence type="ECO:0000313" key="2">
    <source>
        <dbReference type="EMBL" id="CAH0041441.1"/>
    </source>
</evidence>
<dbReference type="EMBL" id="CABFOC020000002">
    <property type="protein sequence ID" value="CAH0041441.1"/>
    <property type="molecule type" value="Genomic_DNA"/>
</dbReference>
<feature type="region of interest" description="Disordered" evidence="1">
    <location>
        <begin position="251"/>
        <end position="383"/>
    </location>
</feature>
<evidence type="ECO:0000256" key="1">
    <source>
        <dbReference type="SAM" id="MobiDB-lite"/>
    </source>
</evidence>
<dbReference type="Proteomes" id="UP000775872">
    <property type="component" value="Unassembled WGS sequence"/>
</dbReference>